<dbReference type="PANTHER" id="PTHR10281:SF115">
    <property type="entry name" value="BINDING PROTEIN, PUTATIVE (AFU_ORTHOLOGUE AFUA_4G06240)-RELATED"/>
    <property type="match status" value="1"/>
</dbReference>
<evidence type="ECO:0000259" key="3">
    <source>
        <dbReference type="SMART" id="SM01117"/>
    </source>
</evidence>
<comment type="caution">
    <text evidence="4">The sequence shown here is derived from an EMBL/GenBank/DDBJ whole genome shotgun (WGS) entry which is preliminary data.</text>
</comment>
<evidence type="ECO:0000256" key="1">
    <source>
        <dbReference type="ARBA" id="ARBA00038357"/>
    </source>
</evidence>
<dbReference type="InterPro" id="IPR036400">
    <property type="entry name" value="Cyt_B5-like_heme/steroid_sf"/>
</dbReference>
<dbReference type="InterPro" id="IPR050577">
    <property type="entry name" value="MAPR/NEUFC/NENF-like"/>
</dbReference>
<accession>A0A433Q9J1</accession>
<dbReference type="GO" id="GO:0020037">
    <property type="term" value="F:heme binding"/>
    <property type="evidence" value="ECO:0007669"/>
    <property type="project" value="UniProtKB-ARBA"/>
</dbReference>
<keyword evidence="5" id="KW-1185">Reference proteome</keyword>
<dbReference type="EMBL" id="RBNJ01010361">
    <property type="protein sequence ID" value="RUS26478.1"/>
    <property type="molecule type" value="Genomic_DNA"/>
</dbReference>
<dbReference type="AlphaFoldDB" id="A0A433Q9J1"/>
<evidence type="ECO:0000313" key="5">
    <source>
        <dbReference type="Proteomes" id="UP000274822"/>
    </source>
</evidence>
<proteinExistence type="inferred from homology"/>
<dbReference type="GO" id="GO:0005783">
    <property type="term" value="C:endoplasmic reticulum"/>
    <property type="evidence" value="ECO:0007669"/>
    <property type="project" value="TreeGrafter"/>
</dbReference>
<protein>
    <submittedName>
        <fullName evidence="4">Cytochrome b5</fullName>
    </submittedName>
</protein>
<dbReference type="SMART" id="SM01117">
    <property type="entry name" value="Cyt-b5"/>
    <property type="match status" value="1"/>
</dbReference>
<name>A0A433Q9J1_9FUNG</name>
<dbReference type="FunFam" id="3.10.120.10:FF:000003">
    <property type="entry name" value="membrane-associated progesterone receptor component 1"/>
    <property type="match status" value="1"/>
</dbReference>
<dbReference type="InterPro" id="IPR001199">
    <property type="entry name" value="Cyt_B5-like_heme/steroid-bd"/>
</dbReference>
<reference evidence="4 5" key="1">
    <citation type="journal article" date="2018" name="New Phytol.">
        <title>Phylogenomics of Endogonaceae and evolution of mycorrhizas within Mucoromycota.</title>
        <authorList>
            <person name="Chang Y."/>
            <person name="Desiro A."/>
            <person name="Na H."/>
            <person name="Sandor L."/>
            <person name="Lipzen A."/>
            <person name="Clum A."/>
            <person name="Barry K."/>
            <person name="Grigoriev I.V."/>
            <person name="Martin F.M."/>
            <person name="Stajich J.E."/>
            <person name="Smith M.E."/>
            <person name="Bonito G."/>
            <person name="Spatafora J.W."/>
        </authorList>
    </citation>
    <scope>NUCLEOTIDE SEQUENCE [LARGE SCALE GENOMIC DNA]</scope>
    <source>
        <strain evidence="4 5">AD002</strain>
    </source>
</reference>
<dbReference type="Pfam" id="PF00173">
    <property type="entry name" value="Cyt-b5"/>
    <property type="match status" value="1"/>
</dbReference>
<evidence type="ECO:0000256" key="2">
    <source>
        <dbReference type="SAM" id="MobiDB-lite"/>
    </source>
</evidence>
<dbReference type="PANTHER" id="PTHR10281">
    <property type="entry name" value="MEMBRANE-ASSOCIATED PROGESTERONE RECEPTOR COMPONENT-RELATED"/>
    <property type="match status" value="1"/>
</dbReference>
<dbReference type="GO" id="GO:0016020">
    <property type="term" value="C:membrane"/>
    <property type="evidence" value="ECO:0007669"/>
    <property type="project" value="TreeGrafter"/>
</dbReference>
<feature type="region of interest" description="Disordered" evidence="2">
    <location>
        <begin position="35"/>
        <end position="54"/>
    </location>
</feature>
<organism evidence="4 5">
    <name type="scientific">Jimgerdemannia flammicorona</name>
    <dbReference type="NCBI Taxonomy" id="994334"/>
    <lineage>
        <taxon>Eukaryota</taxon>
        <taxon>Fungi</taxon>
        <taxon>Fungi incertae sedis</taxon>
        <taxon>Mucoromycota</taxon>
        <taxon>Mucoromycotina</taxon>
        <taxon>Endogonomycetes</taxon>
        <taxon>Endogonales</taxon>
        <taxon>Endogonaceae</taxon>
        <taxon>Jimgerdemannia</taxon>
    </lineage>
</organism>
<dbReference type="SUPFAM" id="SSF55856">
    <property type="entry name" value="Cytochrome b5-like heme/steroid binding domain"/>
    <property type="match status" value="1"/>
</dbReference>
<sequence length="188" mass="20620">MSSGDVIGTGSPITWIMAWAQHSCRWLIDLSHRPDSAKQKTNTTPSHLELDTEKKMSTDITYQALTPQSPSAPPIELDPPKDDPIKVEELARHNGSDPNLPIYVAIKGTVFDVSRNPASYGPGAGYSVFAGKDASRALGMSSLKPEHCVADYSTLDEKELKVLDDWLTFFTKRYNIVGKVVSEDEGGR</sequence>
<comment type="similarity">
    <text evidence="1">Belongs to the cytochrome b5 family. MAPR subfamily.</text>
</comment>
<dbReference type="Gene3D" id="3.10.120.10">
    <property type="entry name" value="Cytochrome b5-like heme/steroid binding domain"/>
    <property type="match status" value="1"/>
</dbReference>
<dbReference type="Proteomes" id="UP000274822">
    <property type="component" value="Unassembled WGS sequence"/>
</dbReference>
<feature type="domain" description="Cytochrome b5 heme-binding" evidence="3">
    <location>
        <begin position="85"/>
        <end position="181"/>
    </location>
</feature>
<evidence type="ECO:0000313" key="4">
    <source>
        <dbReference type="EMBL" id="RUS26478.1"/>
    </source>
</evidence>
<gene>
    <name evidence="4" type="ORF">BC938DRAFT_470723</name>
</gene>